<evidence type="ECO:0000313" key="3">
    <source>
        <dbReference type="EMBL" id="GFP31222.1"/>
    </source>
</evidence>
<protein>
    <submittedName>
        <fullName evidence="3">Uncharacterized protein</fullName>
    </submittedName>
</protein>
<evidence type="ECO:0000256" key="1">
    <source>
        <dbReference type="SAM" id="Phobius"/>
    </source>
</evidence>
<dbReference type="AlphaFoldDB" id="A0A6V8PET5"/>
<dbReference type="Proteomes" id="UP000569018">
    <property type="component" value="Unassembled WGS sequence"/>
</dbReference>
<evidence type="ECO:0000313" key="7">
    <source>
        <dbReference type="Proteomes" id="UP000588083"/>
    </source>
</evidence>
<dbReference type="Proteomes" id="UP000574717">
    <property type="component" value="Unassembled WGS sequence"/>
</dbReference>
<dbReference type="RefSeq" id="WP_176236243.1">
    <property type="nucleotide sequence ID" value="NZ_BLRZ01000206.1"/>
</dbReference>
<dbReference type="EMBL" id="BLRZ01000206">
    <property type="protein sequence ID" value="GFP31222.1"/>
    <property type="molecule type" value="Genomic_DNA"/>
</dbReference>
<keyword evidence="1" id="KW-0812">Transmembrane</keyword>
<feature type="transmembrane region" description="Helical" evidence="1">
    <location>
        <begin position="181"/>
        <end position="202"/>
    </location>
</feature>
<gene>
    <name evidence="2" type="ORF">HKBW3S03_01567</name>
    <name evidence="3" type="ORF">HKBW3S34_02141</name>
    <name evidence="4" type="ORF">HKBW3S47_02040</name>
</gene>
<reference evidence="5 6" key="1">
    <citation type="journal article" date="2020" name="Front. Microbiol.">
        <title>Single-cell genomics of novel Actinobacteria with the Wood-Ljungdahl pathway discovered in a serpentinizing system.</title>
        <authorList>
            <person name="Merino N."/>
            <person name="Kawai M."/>
            <person name="Boyd E.S."/>
            <person name="Colman D.R."/>
            <person name="McGlynn S.E."/>
            <person name="Nealson K.H."/>
            <person name="Kurokawa K."/>
            <person name="Hongoh Y."/>
        </authorList>
    </citation>
    <scope>NUCLEOTIDE SEQUENCE [LARGE SCALE GENOMIC DNA]</scope>
    <source>
        <strain evidence="2 6">S03</strain>
        <strain evidence="3 7">S34</strain>
        <strain evidence="4 5">S47</strain>
    </source>
</reference>
<keyword evidence="7" id="KW-1185">Reference proteome</keyword>
<evidence type="ECO:0000313" key="2">
    <source>
        <dbReference type="EMBL" id="GFP20064.1"/>
    </source>
</evidence>
<name>A0A6V8PET5_9ACTN</name>
<evidence type="ECO:0000313" key="6">
    <source>
        <dbReference type="Proteomes" id="UP000574717"/>
    </source>
</evidence>
<keyword evidence="1" id="KW-1133">Transmembrane helix</keyword>
<dbReference type="EMBL" id="BLRU01000232">
    <property type="protein sequence ID" value="GFP20064.1"/>
    <property type="molecule type" value="Genomic_DNA"/>
</dbReference>
<proteinExistence type="predicted"/>
<dbReference type="Proteomes" id="UP000588083">
    <property type="component" value="Unassembled WGS sequence"/>
</dbReference>
<sequence>MHIYTTSNTILVKGDIDEMLQVVTSDNFTVGDSALFLSNDLDQEQIQFIKEYNKTVLSKGDNAPKITFQKINPTRYEVRVENATSPFFLVFSESYHPGWKVYIESKPFQFNEIIVEYDNTGVKEARQGMITPGDIYYFFKQAIAEDRHFLVNGYANAWYIDPKEVGKEDFTLTLYFLPQSYFYIGLIISGLAFLGCVGYLAFDWKRRRGAREPNKATES</sequence>
<dbReference type="EMBL" id="BLSD01000211">
    <property type="protein sequence ID" value="GFP40344.1"/>
    <property type="molecule type" value="Genomic_DNA"/>
</dbReference>
<organism evidence="3 7">
    <name type="scientific">Candidatus Hakubella thermalkaliphila</name>
    <dbReference type="NCBI Taxonomy" id="2754717"/>
    <lineage>
        <taxon>Bacteria</taxon>
        <taxon>Bacillati</taxon>
        <taxon>Actinomycetota</taxon>
        <taxon>Actinomycetota incertae sedis</taxon>
        <taxon>Candidatus Hakubellales</taxon>
        <taxon>Candidatus Hakubellaceae</taxon>
        <taxon>Candidatus Hakubella</taxon>
    </lineage>
</organism>
<keyword evidence="1" id="KW-0472">Membrane</keyword>
<comment type="caution">
    <text evidence="3">The sequence shown here is derived from an EMBL/GenBank/DDBJ whole genome shotgun (WGS) entry which is preliminary data.</text>
</comment>
<accession>A0A6V8PET5</accession>
<evidence type="ECO:0000313" key="4">
    <source>
        <dbReference type="EMBL" id="GFP40344.1"/>
    </source>
</evidence>
<evidence type="ECO:0000313" key="5">
    <source>
        <dbReference type="Proteomes" id="UP000569018"/>
    </source>
</evidence>